<dbReference type="GO" id="GO:0016020">
    <property type="term" value="C:membrane"/>
    <property type="evidence" value="ECO:0007669"/>
    <property type="project" value="UniProtKB-SubCell"/>
</dbReference>
<protein>
    <recommendedName>
        <fullName evidence="11">Trimethylamine monooxygenase</fullName>
        <ecNumber evidence="10">1.14.13.148</ecNumber>
    </recommendedName>
</protein>
<evidence type="ECO:0000256" key="6">
    <source>
        <dbReference type="ARBA" id="ARBA00022857"/>
    </source>
</evidence>
<evidence type="ECO:0000256" key="7">
    <source>
        <dbReference type="ARBA" id="ARBA00022989"/>
    </source>
</evidence>
<keyword evidence="7 13" id="KW-1133">Transmembrane helix</keyword>
<keyword evidence="5" id="KW-0274">FAD</keyword>
<evidence type="ECO:0000256" key="8">
    <source>
        <dbReference type="ARBA" id="ARBA00023002"/>
    </source>
</evidence>
<keyword evidence="3" id="KW-0285">Flavoprotein</keyword>
<feature type="transmembrane region" description="Helical" evidence="13">
    <location>
        <begin position="137"/>
        <end position="155"/>
    </location>
</feature>
<feature type="transmembrane region" description="Helical" evidence="13">
    <location>
        <begin position="240"/>
        <end position="273"/>
    </location>
</feature>
<dbReference type="Gene3D" id="3.50.50.60">
    <property type="entry name" value="FAD/NAD(P)-binding domain"/>
    <property type="match status" value="1"/>
</dbReference>
<evidence type="ECO:0000256" key="3">
    <source>
        <dbReference type="ARBA" id="ARBA00022630"/>
    </source>
</evidence>
<comment type="caution">
    <text evidence="15">The sequence shown here is derived from an EMBL/GenBank/DDBJ whole genome shotgun (WGS) entry which is preliminary data.</text>
</comment>
<dbReference type="GO" id="GO:0050660">
    <property type="term" value="F:flavin adenine dinucleotide binding"/>
    <property type="evidence" value="ECO:0007669"/>
    <property type="project" value="InterPro"/>
</dbReference>
<evidence type="ECO:0000256" key="12">
    <source>
        <dbReference type="SAM" id="MobiDB-lite"/>
    </source>
</evidence>
<feature type="transmembrane region" description="Helical" evidence="13">
    <location>
        <begin position="54"/>
        <end position="77"/>
    </location>
</feature>
<dbReference type="InterPro" id="IPR036291">
    <property type="entry name" value="NAD(P)-bd_dom_sf"/>
</dbReference>
<feature type="transmembrane region" description="Helical" evidence="13">
    <location>
        <begin position="20"/>
        <end position="42"/>
    </location>
</feature>
<feature type="transmembrane region" description="Helical" evidence="13">
    <location>
        <begin position="446"/>
        <end position="464"/>
    </location>
</feature>
<dbReference type="Pfam" id="PF00324">
    <property type="entry name" value="AA_permease"/>
    <property type="match status" value="1"/>
</dbReference>
<evidence type="ECO:0000256" key="13">
    <source>
        <dbReference type="SAM" id="Phobius"/>
    </source>
</evidence>
<comment type="subcellular location">
    <subcellularLocation>
        <location evidence="1">Membrane</location>
        <topology evidence="1">Multi-pass membrane protein</topology>
    </subcellularLocation>
</comment>
<feature type="transmembrane region" description="Helical" evidence="13">
    <location>
        <begin position="98"/>
        <end position="125"/>
    </location>
</feature>
<evidence type="ECO:0000256" key="2">
    <source>
        <dbReference type="ARBA" id="ARBA00009183"/>
    </source>
</evidence>
<evidence type="ECO:0000259" key="14">
    <source>
        <dbReference type="Pfam" id="PF00324"/>
    </source>
</evidence>
<dbReference type="InterPro" id="IPR050346">
    <property type="entry name" value="FMO-like"/>
</dbReference>
<feature type="region of interest" description="Disordered" evidence="12">
    <location>
        <begin position="933"/>
        <end position="965"/>
    </location>
</feature>
<evidence type="ECO:0000256" key="1">
    <source>
        <dbReference type="ARBA" id="ARBA00004141"/>
    </source>
</evidence>
<dbReference type="Gene3D" id="1.20.1740.10">
    <property type="entry name" value="Amino acid/polyamine transporter I"/>
    <property type="match status" value="1"/>
</dbReference>
<name>A0AAV4ZH83_9HYPH</name>
<accession>A0AAV4ZH83</accession>
<dbReference type="AlphaFoldDB" id="A0AAV4ZH83"/>
<feature type="domain" description="Amino acid permease/ SLC12A" evidence="14">
    <location>
        <begin position="29"/>
        <end position="381"/>
    </location>
</feature>
<keyword evidence="16" id="KW-1185">Reference proteome</keyword>
<dbReference type="RefSeq" id="WP_082773387.1">
    <property type="nucleotide sequence ID" value="NZ_BPQO01000003.1"/>
</dbReference>
<evidence type="ECO:0000256" key="10">
    <source>
        <dbReference type="ARBA" id="ARBA00034528"/>
    </source>
</evidence>
<dbReference type="GO" id="GO:0050661">
    <property type="term" value="F:NADP binding"/>
    <property type="evidence" value="ECO:0007669"/>
    <property type="project" value="InterPro"/>
</dbReference>
<comment type="similarity">
    <text evidence="2">Belongs to the FMO family.</text>
</comment>
<dbReference type="Pfam" id="PF00743">
    <property type="entry name" value="FMO-like"/>
    <property type="match status" value="1"/>
</dbReference>
<keyword evidence="8" id="KW-0560">Oxidoreductase</keyword>
<feature type="transmembrane region" description="Helical" evidence="13">
    <location>
        <begin position="293"/>
        <end position="312"/>
    </location>
</feature>
<feature type="transmembrane region" description="Helical" evidence="13">
    <location>
        <begin position="412"/>
        <end position="434"/>
    </location>
</feature>
<dbReference type="SUPFAM" id="SSF51905">
    <property type="entry name" value="FAD/NAD(P)-binding domain"/>
    <property type="match status" value="1"/>
</dbReference>
<feature type="transmembrane region" description="Helical" evidence="13">
    <location>
        <begin position="206"/>
        <end position="228"/>
    </location>
</feature>
<evidence type="ECO:0000313" key="15">
    <source>
        <dbReference type="EMBL" id="GJD87481.1"/>
    </source>
</evidence>
<dbReference type="InterPro" id="IPR004841">
    <property type="entry name" value="AA-permease/SLC12A_dom"/>
</dbReference>
<gene>
    <name evidence="15" type="ORF">BHAOGJBA_0984</name>
</gene>
<evidence type="ECO:0000256" key="11">
    <source>
        <dbReference type="ARBA" id="ARBA00035159"/>
    </source>
</evidence>
<evidence type="ECO:0000256" key="5">
    <source>
        <dbReference type="ARBA" id="ARBA00022827"/>
    </source>
</evidence>
<keyword evidence="9 13" id="KW-0472">Membrane</keyword>
<dbReference type="PANTHER" id="PTHR23023">
    <property type="entry name" value="DIMETHYLANILINE MONOOXYGENASE"/>
    <property type="match status" value="1"/>
</dbReference>
<keyword evidence="4 13" id="KW-0812">Transmembrane</keyword>
<feature type="compositionally biased region" description="Basic and acidic residues" evidence="12">
    <location>
        <begin position="956"/>
        <end position="965"/>
    </location>
</feature>
<dbReference type="GO" id="GO:0055085">
    <property type="term" value="P:transmembrane transport"/>
    <property type="evidence" value="ECO:0007669"/>
    <property type="project" value="InterPro"/>
</dbReference>
<dbReference type="SUPFAM" id="SSF51735">
    <property type="entry name" value="NAD(P)-binding Rossmann-fold domains"/>
    <property type="match status" value="1"/>
</dbReference>
<dbReference type="PRINTS" id="PR00370">
    <property type="entry name" value="FMOXYGENASE"/>
</dbReference>
<sequence>MSRPIRNSDTYPTAQGRTGFIGPGRVVVLVVAAAAPLAALVGNTPLALSREAALSMPAAFALVGLTLFCFAVGYVALSGEIVSKGAFYTQVGQGLGRAAGVVAAYAAVIAYAAYAVGTGAGFGYFAALVLHEAGLDVSWLACAAAGIGLIGLLGYRSLDLSARLLTWLLAAEFAVLVVFEALVIARRGADAFPPEVWSLAHVADPGIGAVIPFAIVCFVGFEAVALYGEETRDPRRAIPRATYAALALVGVFYLASIWIIIGAAGTAAVRGLAQRESGTFLFTLATAYGGEGLAAAFGLLLVMSILASFLAVHNAASRYVFALAGDHLLPTELARLHPDHRAPHVASLAMTGLEALLVIGLGLGGIDPYLGIASSMIGLGTIGIIAMQIACALAVVGFFRGARPARLLATKVMPGLAAAGLTAFLVLVILSYGTLTGTDNPVVNNLPWLFLPLAAGAIGYAGWLRRNRPEAYARIAATAYRPVTARKAAPVAAYRGRYCIVGAGPSGLIMARALLREGIPFDCFERHGDVGGLWDPDNSGTPLYESAHFISSKWTSYFYGFPMPEHYPDYPSGRQILDYIRGFARAYGLYGHVTLDTAVTSAEPTGDGWRVTLSTGEVRRYAGVVACPGTTWHPNLPEIPGRDGFRGEVLHSVAYARPHAFAGKRVLVVGAGNSGVDIACDAARFARSAFLSVRRGYRFIPKHLFGVPTDVLMSGQVPPPRGIAVSGDVGALLDTLNGDLTRLGLPEPDHDALSSHPIMNTQVLHHLSHGTLVAKPDLVALREDRAVFRDGSEEAVDVVVLATGYVHALPFLDPALFTWTGGRPLLYLNAIHRERRGLYVLGFAEFADAAYRRFDEMAQLIVADIHATETGRDRDWLDARLREDDPDLRGGRRYVDSPRHATYVHTETFRTEMARLRRRLGWPDLDDASFEHLRAGTVQAPAPRPDPAGGSAADAGRARAADAAE</sequence>
<dbReference type="InterPro" id="IPR036188">
    <property type="entry name" value="FAD/NAD-bd_sf"/>
</dbReference>
<keyword evidence="6" id="KW-0521">NADP</keyword>
<dbReference type="EC" id="1.14.13.148" evidence="10"/>
<dbReference type="InterPro" id="IPR000960">
    <property type="entry name" value="Flavin_mOase"/>
</dbReference>
<reference evidence="15" key="1">
    <citation type="journal article" date="2016" name="Front. Microbiol.">
        <title>Genome Sequence of the Piezophilic, Mesophilic Sulfate-Reducing Bacterium Desulfovibrio indicus J2T.</title>
        <authorList>
            <person name="Cao J."/>
            <person name="Maignien L."/>
            <person name="Shao Z."/>
            <person name="Alain K."/>
            <person name="Jebbar M."/>
        </authorList>
    </citation>
    <scope>NUCLEOTIDE SEQUENCE</scope>
    <source>
        <strain evidence="15">DSM 16372</strain>
    </source>
</reference>
<organism evidence="15 16">
    <name type="scientific">Methylobacterium hispanicum</name>
    <dbReference type="NCBI Taxonomy" id="270350"/>
    <lineage>
        <taxon>Bacteria</taxon>
        <taxon>Pseudomonadati</taxon>
        <taxon>Pseudomonadota</taxon>
        <taxon>Alphaproteobacteria</taxon>
        <taxon>Hyphomicrobiales</taxon>
        <taxon>Methylobacteriaceae</taxon>
        <taxon>Methylobacterium</taxon>
    </lineage>
</organism>
<feature type="transmembrane region" description="Helical" evidence="13">
    <location>
        <begin position="372"/>
        <end position="400"/>
    </location>
</feature>
<dbReference type="InterPro" id="IPR020946">
    <property type="entry name" value="Flavin_mOase-like"/>
</dbReference>
<feature type="transmembrane region" description="Helical" evidence="13">
    <location>
        <begin position="167"/>
        <end position="186"/>
    </location>
</feature>
<reference evidence="15" key="2">
    <citation type="submission" date="2021-08" db="EMBL/GenBank/DDBJ databases">
        <authorList>
            <person name="Tani A."/>
            <person name="Ola A."/>
            <person name="Ogura Y."/>
            <person name="Katsura K."/>
            <person name="Hayashi T."/>
        </authorList>
    </citation>
    <scope>NUCLEOTIDE SEQUENCE</scope>
    <source>
        <strain evidence="15">DSM 16372</strain>
    </source>
</reference>
<evidence type="ECO:0000256" key="9">
    <source>
        <dbReference type="ARBA" id="ARBA00023136"/>
    </source>
</evidence>
<proteinExistence type="inferred from homology"/>
<dbReference type="EMBL" id="BPQO01000003">
    <property type="protein sequence ID" value="GJD87481.1"/>
    <property type="molecule type" value="Genomic_DNA"/>
</dbReference>
<feature type="transmembrane region" description="Helical" evidence="13">
    <location>
        <begin position="345"/>
        <end position="366"/>
    </location>
</feature>
<evidence type="ECO:0000313" key="16">
    <source>
        <dbReference type="Proteomes" id="UP001055247"/>
    </source>
</evidence>
<dbReference type="GO" id="GO:0034899">
    <property type="term" value="F:trimethylamine monooxygenase activity"/>
    <property type="evidence" value="ECO:0007669"/>
    <property type="project" value="UniProtKB-EC"/>
</dbReference>
<dbReference type="Proteomes" id="UP001055247">
    <property type="component" value="Unassembled WGS sequence"/>
</dbReference>
<dbReference type="GO" id="GO:0004499">
    <property type="term" value="F:N,N-dimethylaniline monooxygenase activity"/>
    <property type="evidence" value="ECO:0007669"/>
    <property type="project" value="InterPro"/>
</dbReference>
<evidence type="ECO:0000256" key="4">
    <source>
        <dbReference type="ARBA" id="ARBA00022692"/>
    </source>
</evidence>